<reference evidence="1 2" key="1">
    <citation type="submission" date="2018-08" db="EMBL/GenBank/DDBJ databases">
        <title>A genome reference for cultivated species of the human gut microbiota.</title>
        <authorList>
            <person name="Zou Y."/>
            <person name="Xue W."/>
            <person name="Luo G."/>
        </authorList>
    </citation>
    <scope>NUCLEOTIDE SEQUENCE [LARGE SCALE GENOMIC DNA]</scope>
    <source>
        <strain evidence="1 2">AF22-3AC</strain>
    </source>
</reference>
<dbReference type="PANTHER" id="PTHR37833:SF1">
    <property type="entry name" value="SIGNAL PEPTIDE PROTEIN"/>
    <property type="match status" value="1"/>
</dbReference>
<dbReference type="PANTHER" id="PTHR37833">
    <property type="entry name" value="LIPOPROTEIN-RELATED"/>
    <property type="match status" value="1"/>
</dbReference>
<dbReference type="RefSeq" id="WP_118401862.1">
    <property type="nucleotide sequence ID" value="NZ_JADNFX010000003.1"/>
</dbReference>
<dbReference type="Proteomes" id="UP000283341">
    <property type="component" value="Unassembled WGS sequence"/>
</dbReference>
<gene>
    <name evidence="1" type="ORF">DWX97_04140</name>
</gene>
<name>A0A412IMI3_9BACE</name>
<dbReference type="EMBL" id="QRVJ01000002">
    <property type="protein sequence ID" value="RGS39126.1"/>
    <property type="molecule type" value="Genomic_DNA"/>
</dbReference>
<evidence type="ECO:0000313" key="1">
    <source>
        <dbReference type="EMBL" id="RGS39126.1"/>
    </source>
</evidence>
<dbReference type="AlphaFoldDB" id="A0A412IMI3"/>
<organism evidence="1 2">
    <name type="scientific">Bacteroides cellulosilyticus</name>
    <dbReference type="NCBI Taxonomy" id="246787"/>
    <lineage>
        <taxon>Bacteria</taxon>
        <taxon>Pseudomonadati</taxon>
        <taxon>Bacteroidota</taxon>
        <taxon>Bacteroidia</taxon>
        <taxon>Bacteroidales</taxon>
        <taxon>Bacteroidaceae</taxon>
        <taxon>Bacteroides</taxon>
    </lineage>
</organism>
<evidence type="ECO:0000313" key="2">
    <source>
        <dbReference type="Proteomes" id="UP000283341"/>
    </source>
</evidence>
<dbReference type="InterPro" id="IPR011467">
    <property type="entry name" value="DUF1573"/>
</dbReference>
<dbReference type="Gene3D" id="2.60.40.10">
    <property type="entry name" value="Immunoglobulins"/>
    <property type="match status" value="1"/>
</dbReference>
<sequence>MKVIIRMILGLFGVTCSILILFSCGRSGQHKANRVLEEWIGRQVIIPNDLVYTKYGTDTVEYSQAYTDYKILVYVDTVGCTSCQLQLERWLDWVDCLKNKSSYSVSYLFDFYPKNTEELVDLLRFYDFSVPVCIDETDRLNQLNKFPAGGKFHTFLLDRDNKVVLVGSPVNNENIAELYRDILLAPDTVSMMRTDVEISQREVNFPKIVKDSIQYSFPLKNVGNKKLLINAVNVSCGCTSVEYTKQPINPGDSGLVKVFVKKEKEGYFNETITVYCNVSDSPLVLKLYGNAI</sequence>
<dbReference type="SUPFAM" id="SSF52833">
    <property type="entry name" value="Thioredoxin-like"/>
    <property type="match status" value="1"/>
</dbReference>
<proteinExistence type="predicted"/>
<dbReference type="PROSITE" id="PS51257">
    <property type="entry name" value="PROKAR_LIPOPROTEIN"/>
    <property type="match status" value="1"/>
</dbReference>
<dbReference type="InterPro" id="IPR036249">
    <property type="entry name" value="Thioredoxin-like_sf"/>
</dbReference>
<accession>A0A412IMI3</accession>
<dbReference type="Pfam" id="PF07610">
    <property type="entry name" value="DUF1573"/>
    <property type="match status" value="1"/>
</dbReference>
<dbReference type="InterPro" id="IPR013783">
    <property type="entry name" value="Ig-like_fold"/>
</dbReference>
<dbReference type="Gene3D" id="3.40.30.10">
    <property type="entry name" value="Glutaredoxin"/>
    <property type="match status" value="1"/>
</dbReference>
<comment type="caution">
    <text evidence="1">The sequence shown here is derived from an EMBL/GenBank/DDBJ whole genome shotgun (WGS) entry which is preliminary data.</text>
</comment>
<protein>
    <submittedName>
        <fullName evidence="1">DUF1573 domain-containing protein</fullName>
    </submittedName>
</protein>